<keyword evidence="2" id="KW-1185">Reference proteome</keyword>
<evidence type="ECO:0000313" key="2">
    <source>
        <dbReference type="Proteomes" id="UP001497516"/>
    </source>
</evidence>
<gene>
    <name evidence="1" type="ORF">LTRI10_LOCUS39581</name>
</gene>
<dbReference type="AlphaFoldDB" id="A0AAV2FM35"/>
<dbReference type="EMBL" id="OZ034820">
    <property type="protein sequence ID" value="CAL1399391.1"/>
    <property type="molecule type" value="Genomic_DNA"/>
</dbReference>
<dbReference type="Proteomes" id="UP001497516">
    <property type="component" value="Chromosome 7"/>
</dbReference>
<reference evidence="1 2" key="1">
    <citation type="submission" date="2024-04" db="EMBL/GenBank/DDBJ databases">
        <authorList>
            <person name="Fracassetti M."/>
        </authorList>
    </citation>
    <scope>NUCLEOTIDE SEQUENCE [LARGE SCALE GENOMIC DNA]</scope>
</reference>
<proteinExistence type="predicted"/>
<name>A0AAV2FM35_9ROSI</name>
<protein>
    <submittedName>
        <fullName evidence="1">Uncharacterized protein</fullName>
    </submittedName>
</protein>
<sequence length="101" mass="11203">MPVPAHALASPLACLSPSPHPSLPTFLSPLLVSRLATKTPPACTFCLQMQKLAAQINTAVVNKRKYLVFEGTLEIVWIPFHDPEKISDHILLQFCHIEKMC</sequence>
<evidence type="ECO:0000313" key="1">
    <source>
        <dbReference type="EMBL" id="CAL1399391.1"/>
    </source>
</evidence>
<accession>A0AAV2FM35</accession>
<organism evidence="1 2">
    <name type="scientific">Linum trigynum</name>
    <dbReference type="NCBI Taxonomy" id="586398"/>
    <lineage>
        <taxon>Eukaryota</taxon>
        <taxon>Viridiplantae</taxon>
        <taxon>Streptophyta</taxon>
        <taxon>Embryophyta</taxon>
        <taxon>Tracheophyta</taxon>
        <taxon>Spermatophyta</taxon>
        <taxon>Magnoliopsida</taxon>
        <taxon>eudicotyledons</taxon>
        <taxon>Gunneridae</taxon>
        <taxon>Pentapetalae</taxon>
        <taxon>rosids</taxon>
        <taxon>fabids</taxon>
        <taxon>Malpighiales</taxon>
        <taxon>Linaceae</taxon>
        <taxon>Linum</taxon>
    </lineage>
</organism>